<keyword evidence="3 5" id="KW-0378">Hydrolase</keyword>
<dbReference type="EMBL" id="JAATEN010000019">
    <property type="protein sequence ID" value="NJQ02987.1"/>
    <property type="molecule type" value="Genomic_DNA"/>
</dbReference>
<dbReference type="PRINTS" id="PR00723">
    <property type="entry name" value="SUBTILISIN"/>
</dbReference>
<keyword evidence="4 5" id="KW-0720">Serine protease</keyword>
<keyword evidence="7" id="KW-0732">Signal</keyword>
<proteinExistence type="inferred from homology"/>
<evidence type="ECO:0000256" key="4">
    <source>
        <dbReference type="ARBA" id="ARBA00022825"/>
    </source>
</evidence>
<protein>
    <submittedName>
        <fullName evidence="9">S8 family serine peptidase</fullName>
    </submittedName>
</protein>
<dbReference type="PANTHER" id="PTHR43806:SF11">
    <property type="entry name" value="CEREVISIN-RELATED"/>
    <property type="match status" value="1"/>
</dbReference>
<evidence type="ECO:0000256" key="7">
    <source>
        <dbReference type="SAM" id="SignalP"/>
    </source>
</evidence>
<keyword evidence="6" id="KW-1133">Transmembrane helix</keyword>
<feature type="signal peptide" evidence="7">
    <location>
        <begin position="1"/>
        <end position="24"/>
    </location>
</feature>
<evidence type="ECO:0000256" key="5">
    <source>
        <dbReference type="PROSITE-ProRule" id="PRU01240"/>
    </source>
</evidence>
<dbReference type="InterPro" id="IPR036852">
    <property type="entry name" value="Peptidase_S8/S53_dom_sf"/>
</dbReference>
<keyword evidence="2 5" id="KW-0645">Protease</keyword>
<dbReference type="InterPro" id="IPR000209">
    <property type="entry name" value="Peptidase_S8/S53_dom"/>
</dbReference>
<comment type="similarity">
    <text evidence="1 5">Belongs to the peptidase S8 family.</text>
</comment>
<keyword evidence="10" id="KW-1185">Reference proteome</keyword>
<keyword evidence="6" id="KW-0812">Transmembrane</keyword>
<comment type="caution">
    <text evidence="9">The sequence shown here is derived from an EMBL/GenBank/DDBJ whole genome shotgun (WGS) entry which is preliminary data.</text>
</comment>
<dbReference type="SUPFAM" id="SSF52743">
    <property type="entry name" value="Subtilisin-like"/>
    <property type="match status" value="1"/>
</dbReference>
<evidence type="ECO:0000256" key="3">
    <source>
        <dbReference type="ARBA" id="ARBA00022801"/>
    </source>
</evidence>
<keyword evidence="6" id="KW-0472">Membrane</keyword>
<name>A0ABX1BZ69_9ACTN</name>
<feature type="active site" description="Charge relay system" evidence="5">
    <location>
        <position position="82"/>
    </location>
</feature>
<feature type="domain" description="Peptidase S8/S53" evidence="8">
    <location>
        <begin position="73"/>
        <end position="308"/>
    </location>
</feature>
<feature type="chain" id="PRO_5045578745" evidence="7">
    <location>
        <begin position="25"/>
        <end position="389"/>
    </location>
</feature>
<evidence type="ECO:0000313" key="9">
    <source>
        <dbReference type="EMBL" id="NJQ02987.1"/>
    </source>
</evidence>
<feature type="active site" description="Charge relay system" evidence="5">
    <location>
        <position position="109"/>
    </location>
</feature>
<accession>A0ABX1BZ69</accession>
<dbReference type="Pfam" id="PF00082">
    <property type="entry name" value="Peptidase_S8"/>
    <property type="match status" value="1"/>
</dbReference>
<feature type="active site" description="Charge relay system" evidence="5">
    <location>
        <position position="275"/>
    </location>
</feature>
<dbReference type="PANTHER" id="PTHR43806">
    <property type="entry name" value="PEPTIDASE S8"/>
    <property type="match status" value="1"/>
</dbReference>
<dbReference type="InterPro" id="IPR050131">
    <property type="entry name" value="Peptidase_S8_subtilisin-like"/>
</dbReference>
<reference evidence="9 10" key="1">
    <citation type="submission" date="2020-03" db="EMBL/GenBank/DDBJ databases">
        <title>WGS of actinomycetes isolated from Thailand.</title>
        <authorList>
            <person name="Thawai C."/>
        </authorList>
    </citation>
    <scope>NUCLEOTIDE SEQUENCE [LARGE SCALE GENOMIC DNA]</scope>
    <source>
        <strain evidence="9 10">PLAI 1-29</strain>
    </source>
</reference>
<evidence type="ECO:0000256" key="1">
    <source>
        <dbReference type="ARBA" id="ARBA00011073"/>
    </source>
</evidence>
<dbReference type="Gene3D" id="3.40.50.200">
    <property type="entry name" value="Peptidase S8/S53 domain"/>
    <property type="match status" value="1"/>
</dbReference>
<evidence type="ECO:0000313" key="10">
    <source>
        <dbReference type="Proteomes" id="UP000695264"/>
    </source>
</evidence>
<gene>
    <name evidence="9" type="ORF">HCK00_21220</name>
</gene>
<evidence type="ECO:0000259" key="8">
    <source>
        <dbReference type="Pfam" id="PF00082"/>
    </source>
</evidence>
<organism evidence="9 10">
    <name type="scientific">Streptomyces zingiberis</name>
    <dbReference type="NCBI Taxonomy" id="2053010"/>
    <lineage>
        <taxon>Bacteria</taxon>
        <taxon>Bacillati</taxon>
        <taxon>Actinomycetota</taxon>
        <taxon>Actinomycetes</taxon>
        <taxon>Kitasatosporales</taxon>
        <taxon>Streptomycetaceae</taxon>
        <taxon>Streptomyces</taxon>
    </lineage>
</organism>
<feature type="transmembrane region" description="Helical" evidence="6">
    <location>
        <begin position="354"/>
        <end position="375"/>
    </location>
</feature>
<evidence type="ECO:0000256" key="6">
    <source>
        <dbReference type="SAM" id="Phobius"/>
    </source>
</evidence>
<evidence type="ECO:0000256" key="2">
    <source>
        <dbReference type="ARBA" id="ARBA00022670"/>
    </source>
</evidence>
<dbReference type="Proteomes" id="UP000695264">
    <property type="component" value="Unassembled WGS sequence"/>
</dbReference>
<sequence length="389" mass="38154">MAVAAVVAAAAAISCLTPVPPARAADGPVSLPPLRLRVGDGDPCATASTKTAETRPWTHQALQLSRSWQLSKGSGVTVAVVDTGVGESAPALSGRVTAVGGAGTDCVGHGSFAAGVIAGAPADGGAVSGVAPGAQVLAVRGTDNRGNPDAGLVAQGITTAVDQGAQVVYVGQALAEGGEEITAAVAHAAQEDALVVAPVAPDVAPTGLDGRPDTKPRAYWPARVPTVLSVVDHGPGGGRPEGAPAPLAPDLSAPGDGVVGIGPEGKGHYIGSGSSLAAAQVAGAAALIRSYEPELTAAEVSRRLLEAAYPDHTPRLDIYAGLTAVLPAGKAGDRPVPEPAHVPPDTAAAARERALFIGGGALGMAVLVGAAMVVVPLGKARRWRPADGS</sequence>
<dbReference type="PROSITE" id="PS51892">
    <property type="entry name" value="SUBTILASE"/>
    <property type="match status" value="1"/>
</dbReference>
<dbReference type="InterPro" id="IPR015500">
    <property type="entry name" value="Peptidase_S8_subtilisin-rel"/>
</dbReference>